<feature type="transmembrane region" description="Helical" evidence="10">
    <location>
        <begin position="368"/>
        <end position="386"/>
    </location>
</feature>
<feature type="transmembrane region" description="Helical" evidence="10">
    <location>
        <begin position="218"/>
        <end position="235"/>
    </location>
</feature>
<accession>A0ABN4UD37</accession>
<feature type="transmembrane region" description="Helical" evidence="10">
    <location>
        <begin position="314"/>
        <end position="336"/>
    </location>
</feature>
<feature type="transmembrane region" description="Helical" evidence="10">
    <location>
        <begin position="184"/>
        <end position="206"/>
    </location>
</feature>
<protein>
    <recommendedName>
        <fullName evidence="13">Branched-chain amino acid ABC transporter permease</fullName>
    </recommendedName>
</protein>
<dbReference type="InterPro" id="IPR001851">
    <property type="entry name" value="ABC_transp_permease"/>
</dbReference>
<dbReference type="Gene3D" id="2.60.40.10">
    <property type="entry name" value="Immunoglobulins"/>
    <property type="match status" value="1"/>
</dbReference>
<evidence type="ECO:0000313" key="11">
    <source>
        <dbReference type="EMBL" id="AOZ48255.1"/>
    </source>
</evidence>
<evidence type="ECO:0000256" key="3">
    <source>
        <dbReference type="ARBA" id="ARBA00022475"/>
    </source>
</evidence>
<dbReference type="PANTHER" id="PTHR11795:SF445">
    <property type="entry name" value="AMINO ACID ABC TRANSPORTER PERMEASE PROTEIN"/>
    <property type="match status" value="1"/>
</dbReference>
<dbReference type="PANTHER" id="PTHR11795">
    <property type="entry name" value="BRANCHED-CHAIN AMINO ACID TRANSPORT SYSTEM PERMEASE PROTEIN LIVH"/>
    <property type="match status" value="1"/>
</dbReference>
<sequence length="467" mass="48150">MQVISSPRTPVRRSGGRRLWRLLAGILGILGMFAVGSVQNAQPAEAAGVQLIVTVAGADGSPAPKVGVTVADAGGKLLKATTGADGKATVNLTKSGKYGVYFDAATLPKGVGPAANPTIRATTGNISPQFTQISLAAGGATDAVTPSPMAAAPGSASASASSGAGSEKGDDQGSSRWAQVLPKVATGATFGLLLALASLGLSLIYSTTGLNNFSHGELVTFGAFMAYMVGAQIGANGWWAILVAAVAGGVFGYCQDLLLWRQLRKRRLGSMQIMIVSIGLALALRYVYAFIWGPDRLSIPADNDAFVSFAGVNLRFWDLMGSIIAIVLLVLVALFFSFTRLGKATRAVADNKALAAATGINVERVIRIVWVGGGALAGVSGALIGYYQTLQWNAGALILLLLFASVTLGGFGSIWGSLLGALIIGLAMDVSTLWVPTSLKYVVAMLIMIVVLLVRPQGLLGKKQRIG</sequence>
<evidence type="ECO:0000256" key="10">
    <source>
        <dbReference type="SAM" id="Phobius"/>
    </source>
</evidence>
<feature type="compositionally biased region" description="Low complexity" evidence="9">
    <location>
        <begin position="146"/>
        <end position="165"/>
    </location>
</feature>
<evidence type="ECO:0000256" key="1">
    <source>
        <dbReference type="ARBA" id="ARBA00004651"/>
    </source>
</evidence>
<evidence type="ECO:0000256" key="5">
    <source>
        <dbReference type="ARBA" id="ARBA00022970"/>
    </source>
</evidence>
<dbReference type="CDD" id="cd06582">
    <property type="entry name" value="TM_PBP1_LivH_like"/>
    <property type="match status" value="1"/>
</dbReference>
<evidence type="ECO:0000256" key="8">
    <source>
        <dbReference type="ARBA" id="ARBA00037998"/>
    </source>
</evidence>
<feature type="transmembrane region" description="Helical" evidence="10">
    <location>
        <begin position="272"/>
        <end position="294"/>
    </location>
</feature>
<evidence type="ECO:0000256" key="4">
    <source>
        <dbReference type="ARBA" id="ARBA00022692"/>
    </source>
</evidence>
<dbReference type="InterPro" id="IPR052157">
    <property type="entry name" value="BCAA_transport_permease"/>
</dbReference>
<evidence type="ECO:0000256" key="2">
    <source>
        <dbReference type="ARBA" id="ARBA00022448"/>
    </source>
</evidence>
<keyword evidence="5" id="KW-0029">Amino-acid transport</keyword>
<feature type="transmembrane region" description="Helical" evidence="10">
    <location>
        <begin position="241"/>
        <end position="260"/>
    </location>
</feature>
<name>A0ABN4UD37_9ACTN</name>
<gene>
    <name evidence="11" type="ORF">A8L58_08080</name>
</gene>
<keyword evidence="2" id="KW-0813">Transport</keyword>
<keyword evidence="7 10" id="KW-0472">Membrane</keyword>
<dbReference type="SUPFAM" id="SSF49478">
    <property type="entry name" value="Cna protein B-type domain"/>
    <property type="match status" value="1"/>
</dbReference>
<evidence type="ECO:0000256" key="7">
    <source>
        <dbReference type="ARBA" id="ARBA00023136"/>
    </source>
</evidence>
<evidence type="ECO:0000256" key="9">
    <source>
        <dbReference type="SAM" id="MobiDB-lite"/>
    </source>
</evidence>
<dbReference type="Pfam" id="PF02653">
    <property type="entry name" value="BPD_transp_2"/>
    <property type="match status" value="1"/>
</dbReference>
<dbReference type="InterPro" id="IPR013783">
    <property type="entry name" value="Ig-like_fold"/>
</dbReference>
<keyword evidence="6 10" id="KW-1133">Transmembrane helix</keyword>
<proteinExistence type="inferred from homology"/>
<evidence type="ECO:0000256" key="6">
    <source>
        <dbReference type="ARBA" id="ARBA00022989"/>
    </source>
</evidence>
<keyword evidence="4 10" id="KW-0812">Transmembrane</keyword>
<evidence type="ECO:0000313" key="12">
    <source>
        <dbReference type="Proteomes" id="UP000178666"/>
    </source>
</evidence>
<keyword evidence="3" id="KW-1003">Cell membrane</keyword>
<feature type="transmembrane region" description="Helical" evidence="10">
    <location>
        <begin position="392"/>
        <end position="411"/>
    </location>
</feature>
<comment type="similarity">
    <text evidence="8">Belongs to the binding-protein-dependent transport system permease family. LivHM subfamily.</text>
</comment>
<dbReference type="EMBL" id="CP015970">
    <property type="protein sequence ID" value="AOZ48255.1"/>
    <property type="molecule type" value="Genomic_DNA"/>
</dbReference>
<dbReference type="Proteomes" id="UP000178666">
    <property type="component" value="Chromosome"/>
</dbReference>
<feature type="region of interest" description="Disordered" evidence="9">
    <location>
        <begin position="146"/>
        <end position="174"/>
    </location>
</feature>
<organism evidence="11 12">
    <name type="scientific">Acidipropionibacterium acidipropionici</name>
    <dbReference type="NCBI Taxonomy" id="1748"/>
    <lineage>
        <taxon>Bacteria</taxon>
        <taxon>Bacillati</taxon>
        <taxon>Actinomycetota</taxon>
        <taxon>Actinomycetes</taxon>
        <taxon>Propionibacteriales</taxon>
        <taxon>Propionibacteriaceae</taxon>
        <taxon>Acidipropionibacterium</taxon>
    </lineage>
</organism>
<evidence type="ECO:0008006" key="13">
    <source>
        <dbReference type="Google" id="ProtNLM"/>
    </source>
</evidence>
<reference evidence="11 12" key="1">
    <citation type="journal article" date="2016" name="Plant Dis.">
        <title>Improved production of propionic acid using genome shuffling.</title>
        <authorList>
            <person name="Luna-Flores C.H."/>
            <person name="Palfreyman R.W."/>
            <person name="Kromer J.O."/>
            <person name="Nielsen L.K."/>
            <person name="Marcellin E."/>
        </authorList>
    </citation>
    <scope>NUCLEOTIDE SEQUENCE [LARGE SCALE GENOMIC DNA]</scope>
    <source>
        <strain evidence="11 12">F3E8</strain>
    </source>
</reference>
<feature type="transmembrane region" description="Helical" evidence="10">
    <location>
        <begin position="441"/>
        <end position="460"/>
    </location>
</feature>
<keyword evidence="12" id="KW-1185">Reference proteome</keyword>
<comment type="subcellular location">
    <subcellularLocation>
        <location evidence="1">Cell membrane</location>
        <topology evidence="1">Multi-pass membrane protein</topology>
    </subcellularLocation>
</comment>